<feature type="transmembrane region" description="Helical" evidence="5">
    <location>
        <begin position="12"/>
        <end position="31"/>
    </location>
</feature>
<evidence type="ECO:0000256" key="3">
    <source>
        <dbReference type="ARBA" id="ARBA00023163"/>
    </source>
</evidence>
<keyword evidence="3" id="KW-0804">Transcription</keyword>
<dbReference type="SUPFAM" id="SSF46689">
    <property type="entry name" value="Homeodomain-like"/>
    <property type="match status" value="1"/>
</dbReference>
<evidence type="ECO:0000313" key="7">
    <source>
        <dbReference type="EMBL" id="GAA1719095.1"/>
    </source>
</evidence>
<keyword evidence="5" id="KW-0472">Membrane</keyword>
<evidence type="ECO:0000313" key="8">
    <source>
        <dbReference type="Proteomes" id="UP001501138"/>
    </source>
</evidence>
<feature type="DNA-binding region" description="H-T-H motif" evidence="4">
    <location>
        <begin position="65"/>
        <end position="84"/>
    </location>
</feature>
<protein>
    <submittedName>
        <fullName evidence="7">Helix-turn-helix domain-containing protein</fullName>
    </submittedName>
</protein>
<evidence type="ECO:0000259" key="6">
    <source>
        <dbReference type="PROSITE" id="PS50977"/>
    </source>
</evidence>
<name>A0ABN2J6P3_9MICO</name>
<organism evidence="7 8">
    <name type="scientific">Isoptericola hypogeus</name>
    <dbReference type="NCBI Taxonomy" id="300179"/>
    <lineage>
        <taxon>Bacteria</taxon>
        <taxon>Bacillati</taxon>
        <taxon>Actinomycetota</taxon>
        <taxon>Actinomycetes</taxon>
        <taxon>Micrococcales</taxon>
        <taxon>Promicromonosporaceae</taxon>
        <taxon>Isoptericola</taxon>
    </lineage>
</organism>
<dbReference type="PROSITE" id="PS50977">
    <property type="entry name" value="HTH_TETR_2"/>
    <property type="match status" value="1"/>
</dbReference>
<evidence type="ECO:0000256" key="5">
    <source>
        <dbReference type="SAM" id="Phobius"/>
    </source>
</evidence>
<sequence length="232" mass="24532">MGQPVGRAASWIWVLTIVDMPFIIYSVPVVTQPEALMGRSQTFETDRVVRAAREVFWSAGYESASVPELERATGLSRSSIYHAFGSKRGLFDAAVQSYLDEVVRPRLRPLVADAVAPDALAGYLTGLRAALGRADEVQSTSGCLLVNAASAPIARDAAVRRTVAAYRAELRAALGRGVAAALPDASGAEADRLADACTALVVSAFTLVRVDPASALQCLDTAVELLDASRRA</sequence>
<dbReference type="Gene3D" id="1.10.357.10">
    <property type="entry name" value="Tetracycline Repressor, domain 2"/>
    <property type="match status" value="1"/>
</dbReference>
<dbReference type="InterPro" id="IPR009057">
    <property type="entry name" value="Homeodomain-like_sf"/>
</dbReference>
<dbReference type="PRINTS" id="PR00455">
    <property type="entry name" value="HTHTETR"/>
</dbReference>
<dbReference type="SUPFAM" id="SSF48498">
    <property type="entry name" value="Tetracyclin repressor-like, C-terminal domain"/>
    <property type="match status" value="1"/>
</dbReference>
<dbReference type="EMBL" id="BAAAPM010000003">
    <property type="protein sequence ID" value="GAA1719095.1"/>
    <property type="molecule type" value="Genomic_DNA"/>
</dbReference>
<keyword evidence="2 4" id="KW-0238">DNA-binding</keyword>
<dbReference type="PANTHER" id="PTHR47506:SF1">
    <property type="entry name" value="HTH-TYPE TRANSCRIPTIONAL REGULATOR YJDC"/>
    <property type="match status" value="1"/>
</dbReference>
<keyword evidence="5" id="KW-0812">Transmembrane</keyword>
<gene>
    <name evidence="7" type="ORF">GCM10009809_13660</name>
</gene>
<accession>A0ABN2J6P3</accession>
<dbReference type="Pfam" id="PF00440">
    <property type="entry name" value="TetR_N"/>
    <property type="match status" value="1"/>
</dbReference>
<proteinExistence type="predicted"/>
<keyword evidence="5" id="KW-1133">Transmembrane helix</keyword>
<dbReference type="InterPro" id="IPR036271">
    <property type="entry name" value="Tet_transcr_reg_TetR-rel_C_sf"/>
</dbReference>
<keyword evidence="1" id="KW-0805">Transcription regulation</keyword>
<dbReference type="InterPro" id="IPR001647">
    <property type="entry name" value="HTH_TetR"/>
</dbReference>
<feature type="domain" description="HTH tetR-type" evidence="6">
    <location>
        <begin position="42"/>
        <end position="102"/>
    </location>
</feature>
<evidence type="ECO:0000256" key="4">
    <source>
        <dbReference type="PROSITE-ProRule" id="PRU00335"/>
    </source>
</evidence>
<comment type="caution">
    <text evidence="7">The sequence shown here is derived from an EMBL/GenBank/DDBJ whole genome shotgun (WGS) entry which is preliminary data.</text>
</comment>
<dbReference type="PANTHER" id="PTHR47506">
    <property type="entry name" value="TRANSCRIPTIONAL REGULATORY PROTEIN"/>
    <property type="match status" value="1"/>
</dbReference>
<reference evidence="7 8" key="1">
    <citation type="journal article" date="2019" name="Int. J. Syst. Evol. Microbiol.">
        <title>The Global Catalogue of Microorganisms (GCM) 10K type strain sequencing project: providing services to taxonomists for standard genome sequencing and annotation.</title>
        <authorList>
            <consortium name="The Broad Institute Genomics Platform"/>
            <consortium name="The Broad Institute Genome Sequencing Center for Infectious Disease"/>
            <person name="Wu L."/>
            <person name="Ma J."/>
        </authorList>
    </citation>
    <scope>NUCLEOTIDE SEQUENCE [LARGE SCALE GENOMIC DNA]</scope>
    <source>
        <strain evidence="7 8">JCM 15589</strain>
    </source>
</reference>
<keyword evidence="8" id="KW-1185">Reference proteome</keyword>
<evidence type="ECO:0000256" key="1">
    <source>
        <dbReference type="ARBA" id="ARBA00023015"/>
    </source>
</evidence>
<dbReference type="Proteomes" id="UP001501138">
    <property type="component" value="Unassembled WGS sequence"/>
</dbReference>
<evidence type="ECO:0000256" key="2">
    <source>
        <dbReference type="ARBA" id="ARBA00023125"/>
    </source>
</evidence>